<comment type="caution">
    <text evidence="2">The sequence shown here is derived from an EMBL/GenBank/DDBJ whole genome shotgun (WGS) entry which is preliminary data.</text>
</comment>
<reference evidence="3" key="1">
    <citation type="journal article" date="2019" name="Int. J. Syst. Evol. Microbiol.">
        <title>The Global Catalogue of Microorganisms (GCM) 10K type strain sequencing project: providing services to taxonomists for standard genome sequencing and annotation.</title>
        <authorList>
            <consortium name="The Broad Institute Genomics Platform"/>
            <consortium name="The Broad Institute Genome Sequencing Center for Infectious Disease"/>
            <person name="Wu L."/>
            <person name="Ma J."/>
        </authorList>
    </citation>
    <scope>NUCLEOTIDE SEQUENCE [LARGE SCALE GENOMIC DNA]</scope>
    <source>
        <strain evidence="3">CGMCC 4.7397</strain>
    </source>
</reference>
<organism evidence="2 3">
    <name type="scientific">Pseudonocardia lutea</name>
    <dbReference type="NCBI Taxonomy" id="2172015"/>
    <lineage>
        <taxon>Bacteria</taxon>
        <taxon>Bacillati</taxon>
        <taxon>Actinomycetota</taxon>
        <taxon>Actinomycetes</taxon>
        <taxon>Pseudonocardiales</taxon>
        <taxon>Pseudonocardiaceae</taxon>
        <taxon>Pseudonocardia</taxon>
    </lineage>
</organism>
<protein>
    <recommendedName>
        <fullName evidence="4">DUF4345 domain-containing protein</fullName>
    </recommendedName>
</protein>
<keyword evidence="3" id="KW-1185">Reference proteome</keyword>
<feature type="transmembrane region" description="Helical" evidence="1">
    <location>
        <begin position="21"/>
        <end position="44"/>
    </location>
</feature>
<gene>
    <name evidence="2" type="ORF">ACFQH9_28420</name>
</gene>
<keyword evidence="1" id="KW-0812">Transmembrane</keyword>
<accession>A0ABW1IHM9</accession>
<sequence length="152" mass="16015">MTAVGEARRVEVGGLAVRAGLWFLALTEVAVGMWALFAPAGFYAGFPAPGHPWVSLLPPYNEHLVRDVGALSLALTVALVGAALRPERRLTVVVLLAFLTATVPHAIFHSLHLHGFPAVDAVAQTVGFALQLGVGLALLVGVSRRRVVHSSE</sequence>
<evidence type="ECO:0000313" key="2">
    <source>
        <dbReference type="EMBL" id="MFC5952196.1"/>
    </source>
</evidence>
<feature type="transmembrane region" description="Helical" evidence="1">
    <location>
        <begin position="64"/>
        <end position="83"/>
    </location>
</feature>
<feature type="transmembrane region" description="Helical" evidence="1">
    <location>
        <begin position="121"/>
        <end position="142"/>
    </location>
</feature>
<feature type="transmembrane region" description="Helical" evidence="1">
    <location>
        <begin position="90"/>
        <end position="109"/>
    </location>
</feature>
<dbReference type="RefSeq" id="WP_379570862.1">
    <property type="nucleotide sequence ID" value="NZ_JBHSQK010000096.1"/>
</dbReference>
<name>A0ABW1IHM9_9PSEU</name>
<proteinExistence type="predicted"/>
<dbReference type="Proteomes" id="UP001596119">
    <property type="component" value="Unassembled WGS sequence"/>
</dbReference>
<dbReference type="EMBL" id="JBHSQK010000096">
    <property type="protein sequence ID" value="MFC5952196.1"/>
    <property type="molecule type" value="Genomic_DNA"/>
</dbReference>
<evidence type="ECO:0008006" key="4">
    <source>
        <dbReference type="Google" id="ProtNLM"/>
    </source>
</evidence>
<evidence type="ECO:0000313" key="3">
    <source>
        <dbReference type="Proteomes" id="UP001596119"/>
    </source>
</evidence>
<keyword evidence="1" id="KW-0472">Membrane</keyword>
<keyword evidence="1" id="KW-1133">Transmembrane helix</keyword>
<evidence type="ECO:0000256" key="1">
    <source>
        <dbReference type="SAM" id="Phobius"/>
    </source>
</evidence>